<dbReference type="EMBL" id="BMEX01000004">
    <property type="protein sequence ID" value="GGA42386.1"/>
    <property type="molecule type" value="Genomic_DNA"/>
</dbReference>
<comment type="caution">
    <text evidence="7">The sequence shown here is derived from an EMBL/GenBank/DDBJ whole genome shotgun (WGS) entry which is preliminary data.</text>
</comment>
<evidence type="ECO:0000256" key="2">
    <source>
        <dbReference type="ARBA" id="ARBA00022475"/>
    </source>
</evidence>
<evidence type="ECO:0000313" key="8">
    <source>
        <dbReference type="Proteomes" id="UP000617979"/>
    </source>
</evidence>
<comment type="subcellular location">
    <subcellularLocation>
        <location evidence="1">Cell membrane</location>
        <topology evidence="1">Multi-pass membrane protein</topology>
    </subcellularLocation>
</comment>
<keyword evidence="5 6" id="KW-0472">Membrane</keyword>
<evidence type="ECO:0008006" key="9">
    <source>
        <dbReference type="Google" id="ProtNLM"/>
    </source>
</evidence>
<dbReference type="InterPro" id="IPR005171">
    <property type="entry name" value="Cyt_c_oxidase_su4_prok"/>
</dbReference>
<proteinExistence type="predicted"/>
<dbReference type="Proteomes" id="UP000617979">
    <property type="component" value="Unassembled WGS sequence"/>
</dbReference>
<keyword evidence="4 6" id="KW-1133">Transmembrane helix</keyword>
<accession>A0ABQ1GF09</accession>
<evidence type="ECO:0000256" key="3">
    <source>
        <dbReference type="ARBA" id="ARBA00022692"/>
    </source>
</evidence>
<dbReference type="RefSeq" id="WP_188431345.1">
    <property type="nucleotide sequence ID" value="NZ_BMEX01000004.1"/>
</dbReference>
<evidence type="ECO:0000313" key="7">
    <source>
        <dbReference type="EMBL" id="GGA42386.1"/>
    </source>
</evidence>
<feature type="transmembrane region" description="Helical" evidence="6">
    <location>
        <begin position="21"/>
        <end position="41"/>
    </location>
</feature>
<evidence type="ECO:0000256" key="6">
    <source>
        <dbReference type="SAM" id="Phobius"/>
    </source>
</evidence>
<organism evidence="7 8">
    <name type="scientific">Kroppenstedtia guangzhouensis</name>
    <dbReference type="NCBI Taxonomy" id="1274356"/>
    <lineage>
        <taxon>Bacteria</taxon>
        <taxon>Bacillati</taxon>
        <taxon>Bacillota</taxon>
        <taxon>Bacilli</taxon>
        <taxon>Bacillales</taxon>
        <taxon>Thermoactinomycetaceae</taxon>
        <taxon>Kroppenstedtia</taxon>
    </lineage>
</organism>
<sequence length="100" mass="11416">MQKPVVEQQSIRNERESEGRYLLSFVWMLLFTGISFALVGMKLLPNLIIPVILLLASLQVLMQLFTFMHLDFKWYLTATVFMGSGCIVAATAIIAMLFWV</sequence>
<reference evidence="8" key="1">
    <citation type="journal article" date="2019" name="Int. J. Syst. Evol. Microbiol.">
        <title>The Global Catalogue of Microorganisms (GCM) 10K type strain sequencing project: providing services to taxonomists for standard genome sequencing and annotation.</title>
        <authorList>
            <consortium name="The Broad Institute Genomics Platform"/>
            <consortium name="The Broad Institute Genome Sequencing Center for Infectious Disease"/>
            <person name="Wu L."/>
            <person name="Ma J."/>
        </authorList>
    </citation>
    <scope>NUCLEOTIDE SEQUENCE [LARGE SCALE GENOMIC DNA]</scope>
    <source>
        <strain evidence="8">CGMCC 1.12404</strain>
    </source>
</reference>
<feature type="transmembrane region" description="Helical" evidence="6">
    <location>
        <begin position="47"/>
        <end position="67"/>
    </location>
</feature>
<evidence type="ECO:0000256" key="4">
    <source>
        <dbReference type="ARBA" id="ARBA00022989"/>
    </source>
</evidence>
<protein>
    <recommendedName>
        <fullName evidence="9">Cytochrome c oxidase subunit 4</fullName>
    </recommendedName>
</protein>
<keyword evidence="2" id="KW-1003">Cell membrane</keyword>
<feature type="transmembrane region" description="Helical" evidence="6">
    <location>
        <begin position="74"/>
        <end position="99"/>
    </location>
</feature>
<dbReference type="Pfam" id="PF03626">
    <property type="entry name" value="COX4_pro"/>
    <property type="match status" value="1"/>
</dbReference>
<name>A0ABQ1GF09_9BACL</name>
<keyword evidence="8" id="KW-1185">Reference proteome</keyword>
<keyword evidence="3 6" id="KW-0812">Transmembrane</keyword>
<evidence type="ECO:0000256" key="1">
    <source>
        <dbReference type="ARBA" id="ARBA00004651"/>
    </source>
</evidence>
<evidence type="ECO:0000256" key="5">
    <source>
        <dbReference type="ARBA" id="ARBA00023136"/>
    </source>
</evidence>
<gene>
    <name evidence="7" type="ORF">GCM10007416_14220</name>
</gene>